<protein>
    <recommendedName>
        <fullName evidence="2">BAH domain-containing protein</fullName>
    </recommendedName>
</protein>
<dbReference type="HOGENOM" id="CLU_028410_0_0_1"/>
<dbReference type="OrthoDB" id="10259622at2759"/>
<dbReference type="SUPFAM" id="SSF57903">
    <property type="entry name" value="FYVE/PHD zinc finger"/>
    <property type="match status" value="1"/>
</dbReference>
<evidence type="ECO:0000313" key="4">
    <source>
        <dbReference type="Proteomes" id="UP000028045"/>
    </source>
</evidence>
<dbReference type="InterPro" id="IPR011011">
    <property type="entry name" value="Znf_FYVE_PHD"/>
</dbReference>
<dbReference type="PROSITE" id="PS51038">
    <property type="entry name" value="BAH"/>
    <property type="match status" value="1"/>
</dbReference>
<name>A0A084B547_STACB</name>
<accession>A0A084B547</accession>
<dbReference type="CDD" id="cd04370">
    <property type="entry name" value="BAH"/>
    <property type="match status" value="1"/>
</dbReference>
<keyword evidence="4" id="KW-1185">Reference proteome</keyword>
<evidence type="ECO:0000313" key="3">
    <source>
        <dbReference type="EMBL" id="KEY72676.1"/>
    </source>
</evidence>
<dbReference type="EMBL" id="KL648025">
    <property type="protein sequence ID" value="KEY72676.1"/>
    <property type="molecule type" value="Genomic_DNA"/>
</dbReference>
<dbReference type="AlphaFoldDB" id="A0A084B547"/>
<dbReference type="GO" id="GO:0003682">
    <property type="term" value="F:chromatin binding"/>
    <property type="evidence" value="ECO:0007669"/>
    <property type="project" value="InterPro"/>
</dbReference>
<feature type="region of interest" description="Disordered" evidence="1">
    <location>
        <begin position="338"/>
        <end position="382"/>
    </location>
</feature>
<gene>
    <name evidence="3" type="ORF">S7711_10231</name>
</gene>
<dbReference type="InterPro" id="IPR043151">
    <property type="entry name" value="BAH_sf"/>
</dbReference>
<sequence>MGRPRKPSSFVAENRAECPFKVAFATNPINAERRRSKRQKRESLEDNKTMRIQTCPFAPTGKFKTNETMDLYYTITPNRQWLSMTRYNSFVPNLGLVNDTKYQIEDFVHVANDATIERQKAAANIEVADRFRKAEDDWVARILEIRAADEHHVYARVIWMYSPDELPKGTIDGKRFVEGRQPYHGQTELIASNHMDIINVFSVSMPATVKQWIEADEDEIREALYWRQAFDCLHLELSSVELICKCEMPANPDKTLIGCTNPACGKWLHYECLLDDVLTCVHERLGQGTPHITKQTGAQKEDKDAVWATQASSPMEAKQEATQPIIDVREGVTLTKFVQQTNEEPPQRTEIDTTEPWPSARNVASKPSSKGKANRTNIQPRKPYQGLFEAALEMREGPTRWKINDLRANVPGGKSNWTESARCLICNVVID</sequence>
<organism evidence="3 4">
    <name type="scientific">Stachybotrys chartarum (strain CBS 109288 / IBT 7711)</name>
    <name type="common">Toxic black mold</name>
    <name type="synonym">Stilbospora chartarum</name>
    <dbReference type="NCBI Taxonomy" id="1280523"/>
    <lineage>
        <taxon>Eukaryota</taxon>
        <taxon>Fungi</taxon>
        <taxon>Dikarya</taxon>
        <taxon>Ascomycota</taxon>
        <taxon>Pezizomycotina</taxon>
        <taxon>Sordariomycetes</taxon>
        <taxon>Hypocreomycetidae</taxon>
        <taxon>Hypocreales</taxon>
        <taxon>Stachybotryaceae</taxon>
        <taxon>Stachybotrys</taxon>
    </lineage>
</organism>
<feature type="domain" description="BAH" evidence="2">
    <location>
        <begin position="100"/>
        <end position="241"/>
    </location>
</feature>
<dbReference type="PANTHER" id="PTHR46364">
    <property type="entry name" value="OS08G0421900 PROTEIN"/>
    <property type="match status" value="1"/>
</dbReference>
<proteinExistence type="predicted"/>
<evidence type="ECO:0000256" key="1">
    <source>
        <dbReference type="SAM" id="MobiDB-lite"/>
    </source>
</evidence>
<dbReference type="Proteomes" id="UP000028045">
    <property type="component" value="Unassembled WGS sequence"/>
</dbReference>
<evidence type="ECO:0000259" key="2">
    <source>
        <dbReference type="PROSITE" id="PS51038"/>
    </source>
</evidence>
<reference evidence="3 4" key="1">
    <citation type="journal article" date="2014" name="BMC Genomics">
        <title>Comparative genome sequencing reveals chemotype-specific gene clusters in the toxigenic black mold Stachybotrys.</title>
        <authorList>
            <person name="Semeiks J."/>
            <person name="Borek D."/>
            <person name="Otwinowski Z."/>
            <person name="Grishin N.V."/>
        </authorList>
    </citation>
    <scope>NUCLEOTIDE SEQUENCE [LARGE SCALE GENOMIC DNA]</scope>
    <source>
        <strain evidence="4">CBS 109288 / IBT 7711</strain>
    </source>
</reference>
<dbReference type="Gene3D" id="2.30.30.490">
    <property type="match status" value="1"/>
</dbReference>
<dbReference type="InterPro" id="IPR001025">
    <property type="entry name" value="BAH_dom"/>
</dbReference>